<evidence type="ECO:0000313" key="11">
    <source>
        <dbReference type="EMBL" id="RZC41549.1"/>
    </source>
</evidence>
<dbReference type="GO" id="GO:0007165">
    <property type="term" value="P:signal transduction"/>
    <property type="evidence" value="ECO:0007669"/>
    <property type="project" value="UniProtKB-KW"/>
</dbReference>
<accession>A0A482WA47</accession>
<dbReference type="GO" id="GO:0005549">
    <property type="term" value="F:odorant binding"/>
    <property type="evidence" value="ECO:0007669"/>
    <property type="project" value="InterPro"/>
</dbReference>
<evidence type="ECO:0000256" key="1">
    <source>
        <dbReference type="ARBA" id="ARBA00004651"/>
    </source>
</evidence>
<feature type="non-terminal residue" evidence="11">
    <location>
        <position position="225"/>
    </location>
</feature>
<dbReference type="GO" id="GO:0005886">
    <property type="term" value="C:plasma membrane"/>
    <property type="evidence" value="ECO:0007669"/>
    <property type="project" value="UniProtKB-SubCell"/>
</dbReference>
<keyword evidence="12" id="KW-1185">Reference proteome</keyword>
<evidence type="ECO:0000256" key="3">
    <source>
        <dbReference type="ARBA" id="ARBA00022606"/>
    </source>
</evidence>
<dbReference type="OrthoDB" id="6814414at2759"/>
<keyword evidence="7 10" id="KW-0472">Membrane</keyword>
<keyword evidence="3" id="KW-0716">Sensory transduction</keyword>
<keyword evidence="9" id="KW-0807">Transducer</keyword>
<evidence type="ECO:0000256" key="4">
    <source>
        <dbReference type="ARBA" id="ARBA00022692"/>
    </source>
</evidence>
<evidence type="ECO:0000313" key="12">
    <source>
        <dbReference type="Proteomes" id="UP000292052"/>
    </source>
</evidence>
<evidence type="ECO:0000256" key="6">
    <source>
        <dbReference type="ARBA" id="ARBA00022989"/>
    </source>
</evidence>
<dbReference type="PANTHER" id="PTHR21137:SF35">
    <property type="entry name" value="ODORANT RECEPTOR 19A-RELATED"/>
    <property type="match status" value="1"/>
</dbReference>
<keyword evidence="8" id="KW-0675">Receptor</keyword>
<dbReference type="Pfam" id="PF02949">
    <property type="entry name" value="7tm_6"/>
    <property type="match status" value="1"/>
</dbReference>
<dbReference type="PANTHER" id="PTHR21137">
    <property type="entry name" value="ODORANT RECEPTOR"/>
    <property type="match status" value="1"/>
</dbReference>
<protein>
    <submittedName>
        <fullName evidence="11">7tm 6 domain containing protein</fullName>
    </submittedName>
</protein>
<evidence type="ECO:0000256" key="7">
    <source>
        <dbReference type="ARBA" id="ARBA00023136"/>
    </source>
</evidence>
<comment type="subcellular location">
    <subcellularLocation>
        <location evidence="1">Cell membrane</location>
        <topology evidence="1">Multi-pass membrane protein</topology>
    </subcellularLocation>
</comment>
<evidence type="ECO:0000256" key="10">
    <source>
        <dbReference type="SAM" id="Phobius"/>
    </source>
</evidence>
<dbReference type="Proteomes" id="UP000292052">
    <property type="component" value="Unassembled WGS sequence"/>
</dbReference>
<feature type="non-terminal residue" evidence="11">
    <location>
        <position position="1"/>
    </location>
</feature>
<keyword evidence="6 10" id="KW-1133">Transmembrane helix</keyword>
<proteinExistence type="predicted"/>
<feature type="transmembrane region" description="Helical" evidence="10">
    <location>
        <begin position="29"/>
        <end position="47"/>
    </location>
</feature>
<keyword evidence="4 10" id="KW-0812">Transmembrane</keyword>
<dbReference type="EMBL" id="QDEB01016089">
    <property type="protein sequence ID" value="RZC41549.1"/>
    <property type="molecule type" value="Genomic_DNA"/>
</dbReference>
<evidence type="ECO:0000256" key="5">
    <source>
        <dbReference type="ARBA" id="ARBA00022725"/>
    </source>
</evidence>
<organism evidence="11 12">
    <name type="scientific">Asbolus verrucosus</name>
    <name type="common">Desert ironclad beetle</name>
    <dbReference type="NCBI Taxonomy" id="1661398"/>
    <lineage>
        <taxon>Eukaryota</taxon>
        <taxon>Metazoa</taxon>
        <taxon>Ecdysozoa</taxon>
        <taxon>Arthropoda</taxon>
        <taxon>Hexapoda</taxon>
        <taxon>Insecta</taxon>
        <taxon>Pterygota</taxon>
        <taxon>Neoptera</taxon>
        <taxon>Endopterygota</taxon>
        <taxon>Coleoptera</taxon>
        <taxon>Polyphaga</taxon>
        <taxon>Cucujiformia</taxon>
        <taxon>Tenebrionidae</taxon>
        <taxon>Pimeliinae</taxon>
        <taxon>Asbolus</taxon>
    </lineage>
</organism>
<evidence type="ECO:0000256" key="8">
    <source>
        <dbReference type="ARBA" id="ARBA00023170"/>
    </source>
</evidence>
<name>A0A482WA47_ASBVE</name>
<keyword evidence="5" id="KW-0552">Olfaction</keyword>
<reference evidence="11 12" key="1">
    <citation type="submission" date="2017-03" db="EMBL/GenBank/DDBJ databases">
        <title>Genome of the blue death feigning beetle - Asbolus verrucosus.</title>
        <authorList>
            <person name="Rider S.D."/>
        </authorList>
    </citation>
    <scope>NUCLEOTIDE SEQUENCE [LARGE SCALE GENOMIC DNA]</scope>
    <source>
        <strain evidence="11">Butters</strain>
        <tissue evidence="11">Head and leg muscle</tissue>
    </source>
</reference>
<dbReference type="GO" id="GO:0004984">
    <property type="term" value="F:olfactory receptor activity"/>
    <property type="evidence" value="ECO:0007669"/>
    <property type="project" value="InterPro"/>
</dbReference>
<feature type="transmembrane region" description="Helical" evidence="10">
    <location>
        <begin position="151"/>
        <end position="172"/>
    </location>
</feature>
<evidence type="ECO:0000256" key="2">
    <source>
        <dbReference type="ARBA" id="ARBA00022475"/>
    </source>
</evidence>
<keyword evidence="2" id="KW-1003">Cell membrane</keyword>
<comment type="caution">
    <text evidence="11">The sequence shown here is derived from an EMBL/GenBank/DDBJ whole genome shotgun (WGS) entry which is preliminary data.</text>
</comment>
<gene>
    <name evidence="11" type="ORF">BDFB_007166</name>
</gene>
<evidence type="ECO:0000256" key="9">
    <source>
        <dbReference type="ARBA" id="ARBA00023224"/>
    </source>
</evidence>
<dbReference type="AlphaFoldDB" id="A0A482WA47"/>
<sequence length="225" mass="25934">VWKVLTFKLSKQTFFGVILEGNVDVSEDLAILAALFGYKSIMVLYVFKQRKLQTLMWKLSDFTKLGKPPHFDELKSMILECFDEGKFENRRRLNMCIRYHLDIIEYFSRSTYSKRLNDCFTNEMFIHLTTTGIICGCLENQIVKGYNFGTVLHILAWIGALAVSCFGGQMLMDSSLSVADVMYCSKWYEADVHLRKYAILMMVRSQKPLYVTTGSFGVLTLPLFV</sequence>
<dbReference type="InterPro" id="IPR004117">
    <property type="entry name" value="7tm6_olfct_rcpt"/>
</dbReference>